<dbReference type="Gene3D" id="1.25.40.10">
    <property type="entry name" value="Tetratricopeptide repeat domain"/>
    <property type="match status" value="1"/>
</dbReference>
<sequence>MHDVDTHPLQYLLRAAGWSALDFLARLDTVHRDLGYGPIAHDRKRVSRWIRSGVVPESSAQQAMAVMHGIPADLINARPWPHWLTLACTRHRLLDDPWTPALALEHLDRTAAQGDPMDRRGFLIIMGVSPVLAQAADAVPAYASSAGRRVGAGTPGLFEQSLAVLRRQDDQFGSNHVHHAARAQLRLIVSTLQESSYTLETGRRLYAAGAEAARQCGWTAYDSGRPALAEEYYLAALRAARTADDPAITANVLSFWAIARYSTGDPNGAVDLVTKALGYSGRIGSPRMDAMLQARLARAYARAGDSHASAHAQNAATDAYDRARDTDPSADPDYVYWVNWGELLMLHGSSDLNLGQPKDALRRFETAEADARPIDTYQEGQFPRGAAIYLARQAEAQIALGDLDGAVATADRAVGRMGGVDSVRGTGALTDLRNHFLAQRDVPLVASFLDRTASATASPL</sequence>
<dbReference type="InterPro" id="IPR011990">
    <property type="entry name" value="TPR-like_helical_dom_sf"/>
</dbReference>
<evidence type="ECO:0008006" key="3">
    <source>
        <dbReference type="Google" id="ProtNLM"/>
    </source>
</evidence>
<dbReference type="EMBL" id="BLAE01000051">
    <property type="protein sequence ID" value="GES13834.1"/>
    <property type="molecule type" value="Genomic_DNA"/>
</dbReference>
<accession>A0A5M3WY32</accession>
<dbReference type="RefSeq" id="WP_218041512.1">
    <property type="nucleotide sequence ID" value="NZ_BAAAHL010000059.1"/>
</dbReference>
<dbReference type="AlphaFoldDB" id="A0A5M3WY32"/>
<evidence type="ECO:0000313" key="2">
    <source>
        <dbReference type="Proteomes" id="UP000331127"/>
    </source>
</evidence>
<dbReference type="Proteomes" id="UP000331127">
    <property type="component" value="Unassembled WGS sequence"/>
</dbReference>
<gene>
    <name evidence="1" type="ORF">Amac_074310</name>
</gene>
<dbReference type="SUPFAM" id="SSF48452">
    <property type="entry name" value="TPR-like"/>
    <property type="match status" value="1"/>
</dbReference>
<comment type="caution">
    <text evidence="1">The sequence shown here is derived from an EMBL/GenBank/DDBJ whole genome shotgun (WGS) entry which is preliminary data.</text>
</comment>
<name>A0A5M3WY32_9ACTN</name>
<protein>
    <recommendedName>
        <fullName evidence="3">Transcriptional regulator</fullName>
    </recommendedName>
</protein>
<evidence type="ECO:0000313" key="1">
    <source>
        <dbReference type="EMBL" id="GES13834.1"/>
    </source>
</evidence>
<proteinExistence type="predicted"/>
<reference evidence="1 2" key="1">
    <citation type="submission" date="2019-10" db="EMBL/GenBank/DDBJ databases">
        <title>Whole genome shotgun sequence of Acrocarpospora macrocephala NBRC 16266.</title>
        <authorList>
            <person name="Ichikawa N."/>
            <person name="Kimura A."/>
            <person name="Kitahashi Y."/>
            <person name="Komaki H."/>
            <person name="Oguchi A."/>
        </authorList>
    </citation>
    <scope>NUCLEOTIDE SEQUENCE [LARGE SCALE GENOMIC DNA]</scope>
    <source>
        <strain evidence="1 2">NBRC 16266</strain>
    </source>
</reference>
<organism evidence="1 2">
    <name type="scientific">Acrocarpospora macrocephala</name>
    <dbReference type="NCBI Taxonomy" id="150177"/>
    <lineage>
        <taxon>Bacteria</taxon>
        <taxon>Bacillati</taxon>
        <taxon>Actinomycetota</taxon>
        <taxon>Actinomycetes</taxon>
        <taxon>Streptosporangiales</taxon>
        <taxon>Streptosporangiaceae</taxon>
        <taxon>Acrocarpospora</taxon>
    </lineage>
</organism>
<keyword evidence="2" id="KW-1185">Reference proteome</keyword>